<organism evidence="2 3">
    <name type="scientific">Dyella soli</name>
    <dbReference type="NCBI Taxonomy" id="522319"/>
    <lineage>
        <taxon>Bacteria</taxon>
        <taxon>Pseudomonadati</taxon>
        <taxon>Pseudomonadota</taxon>
        <taxon>Gammaproteobacteria</taxon>
        <taxon>Lysobacterales</taxon>
        <taxon>Rhodanobacteraceae</taxon>
        <taxon>Dyella</taxon>
    </lineage>
</organism>
<feature type="transmembrane region" description="Helical" evidence="1">
    <location>
        <begin position="289"/>
        <end position="308"/>
    </location>
</feature>
<feature type="transmembrane region" description="Helical" evidence="1">
    <location>
        <begin position="115"/>
        <end position="142"/>
    </location>
</feature>
<dbReference type="PANTHER" id="PTHR41983">
    <property type="entry name" value="SHORT-CHAIN FATTY ACID TRANSPORTER-RELATED"/>
    <property type="match status" value="1"/>
</dbReference>
<feature type="transmembrane region" description="Helical" evidence="1">
    <location>
        <begin position="36"/>
        <end position="57"/>
    </location>
</feature>
<dbReference type="PANTHER" id="PTHR41983:SF2">
    <property type="entry name" value="SHORT-CHAIN FATTY ACID TRANSPORTER-RELATED"/>
    <property type="match status" value="1"/>
</dbReference>
<feature type="transmembrane region" description="Helical" evidence="1">
    <location>
        <begin position="154"/>
        <end position="176"/>
    </location>
</feature>
<feature type="transmembrane region" description="Helical" evidence="1">
    <location>
        <begin position="361"/>
        <end position="384"/>
    </location>
</feature>
<dbReference type="EMBL" id="SJTG01000004">
    <property type="protein sequence ID" value="TCI08006.1"/>
    <property type="molecule type" value="Genomic_DNA"/>
</dbReference>
<name>A0A4R0YNV1_9GAMM</name>
<evidence type="ECO:0000313" key="3">
    <source>
        <dbReference type="Proteomes" id="UP000291822"/>
    </source>
</evidence>
<feature type="transmembrane region" description="Helical" evidence="1">
    <location>
        <begin position="320"/>
        <end position="341"/>
    </location>
</feature>
<gene>
    <name evidence="2" type="ORF">EZM97_25410</name>
</gene>
<comment type="caution">
    <text evidence="2">The sequence shown here is derived from an EMBL/GenBank/DDBJ whole genome shotgun (WGS) entry which is preliminary data.</text>
</comment>
<proteinExistence type="predicted"/>
<keyword evidence="3" id="KW-1185">Reference proteome</keyword>
<feature type="transmembrane region" description="Helical" evidence="1">
    <location>
        <begin position="257"/>
        <end position="277"/>
    </location>
</feature>
<evidence type="ECO:0000313" key="2">
    <source>
        <dbReference type="EMBL" id="TCI08006.1"/>
    </source>
</evidence>
<sequence>MSSFEEVLAVQPSKEGFLARAALRSSAWAERWFPDAWVFAALGVILVAAAALAFGATPTVTVNAFGDGFWSLIPFTMQMAFVVIGGYVVATAPIVARFIDTLARVPKTGRGAICYVGLVSMLASLLSWGFSLVFGGLLVRALARREELRMDYRAAGAAAYLGLGAVWAMGLSSSAAQLQANPKSMPPGLLQITGVLPFSQTILLWQSVALTACLIAVSLVVCWLTAPSRDNARTAADFGVTESATPPLPARSRPGEWLEYSPVLSVLIGMLGLGWLIHEFATKPAVTAIANLNTYNFLFLTLGLLLHWRPRSFLNAVARAVPSTAGVLIQFPLYGGIAALLTQAPGTGGDTLAHHLSGLFVSIASTDTFSLVMGVYSAVLGFFVPSGGGKWLVEAPYVMQAANDLHVHLGWAVQVYNAAEALPNLINPFWMLPLLGVLGLKARDVVGFTFMQLIVHVPLVLGLLWALGLTLTYVPPVMP</sequence>
<dbReference type="Proteomes" id="UP000291822">
    <property type="component" value="Unassembled WGS sequence"/>
</dbReference>
<keyword evidence="1" id="KW-1133">Transmembrane helix</keyword>
<dbReference type="InterPro" id="IPR006160">
    <property type="entry name" value="SCFA_transpt_AtoE"/>
</dbReference>
<feature type="transmembrane region" description="Helical" evidence="1">
    <location>
        <begin position="203"/>
        <end position="224"/>
    </location>
</feature>
<feature type="transmembrane region" description="Helical" evidence="1">
    <location>
        <begin position="69"/>
        <end position="95"/>
    </location>
</feature>
<dbReference type="AlphaFoldDB" id="A0A4R0YNV1"/>
<feature type="transmembrane region" description="Helical" evidence="1">
    <location>
        <begin position="453"/>
        <end position="474"/>
    </location>
</feature>
<evidence type="ECO:0000256" key="1">
    <source>
        <dbReference type="SAM" id="Phobius"/>
    </source>
</evidence>
<keyword evidence="1" id="KW-0472">Membrane</keyword>
<dbReference type="GO" id="GO:0005886">
    <property type="term" value="C:plasma membrane"/>
    <property type="evidence" value="ECO:0007669"/>
    <property type="project" value="TreeGrafter"/>
</dbReference>
<keyword evidence="1" id="KW-0812">Transmembrane</keyword>
<reference evidence="2 3" key="1">
    <citation type="submission" date="2019-02" db="EMBL/GenBank/DDBJ databases">
        <title>Dyella amyloliquefaciens sp. nov., isolated from forest soil.</title>
        <authorList>
            <person name="Gao Z.-H."/>
            <person name="Qiu L.-H."/>
        </authorList>
    </citation>
    <scope>NUCLEOTIDE SEQUENCE [LARGE SCALE GENOMIC DNA]</scope>
    <source>
        <strain evidence="2 3">KACC 12747</strain>
    </source>
</reference>
<dbReference type="Pfam" id="PF02667">
    <property type="entry name" value="SCFA_trans"/>
    <property type="match status" value="1"/>
</dbReference>
<accession>A0A4R0YNV1</accession>
<protein>
    <submittedName>
        <fullName evidence="2">Short-chain fatty acid transporter</fullName>
    </submittedName>
</protein>